<proteinExistence type="inferred from homology"/>
<dbReference type="GO" id="GO:0005886">
    <property type="term" value="C:plasma membrane"/>
    <property type="evidence" value="ECO:0007669"/>
    <property type="project" value="UniProtKB-SubCell"/>
</dbReference>
<organism evidence="11 12">
    <name type="scientific">Angomonas deanei</name>
    <dbReference type="NCBI Taxonomy" id="59799"/>
    <lineage>
        <taxon>Eukaryota</taxon>
        <taxon>Discoba</taxon>
        <taxon>Euglenozoa</taxon>
        <taxon>Kinetoplastea</taxon>
        <taxon>Metakinetoplastina</taxon>
        <taxon>Trypanosomatida</taxon>
        <taxon>Trypanosomatidae</taxon>
        <taxon>Strigomonadinae</taxon>
        <taxon>Angomonas</taxon>
    </lineage>
</organism>
<feature type="transmembrane region" description="Helical" evidence="10">
    <location>
        <begin position="249"/>
        <end position="268"/>
    </location>
</feature>
<keyword evidence="12" id="KW-1185">Reference proteome</keyword>
<evidence type="ECO:0000313" key="12">
    <source>
        <dbReference type="Proteomes" id="UP000515908"/>
    </source>
</evidence>
<keyword evidence="5 10" id="KW-1133">Transmembrane helix</keyword>
<dbReference type="PANTHER" id="PTHR28259">
    <property type="entry name" value="FLUORIDE EXPORT PROTEIN 1-RELATED"/>
    <property type="match status" value="1"/>
</dbReference>
<feature type="transmembrane region" description="Helical" evidence="10">
    <location>
        <begin position="315"/>
        <end position="332"/>
    </location>
</feature>
<name>A0A7G2C463_9TRYP</name>
<evidence type="ECO:0000256" key="2">
    <source>
        <dbReference type="ARBA" id="ARBA00004651"/>
    </source>
</evidence>
<evidence type="ECO:0000313" key="11">
    <source>
        <dbReference type="EMBL" id="CAD2213517.1"/>
    </source>
</evidence>
<evidence type="ECO:0000256" key="6">
    <source>
        <dbReference type="ARBA" id="ARBA00023136"/>
    </source>
</evidence>
<feature type="transmembrane region" description="Helical" evidence="10">
    <location>
        <begin position="81"/>
        <end position="100"/>
    </location>
</feature>
<dbReference type="InterPro" id="IPR003691">
    <property type="entry name" value="FluC"/>
</dbReference>
<gene>
    <name evidence="11" type="ORF">ADEAN_000096000</name>
</gene>
<evidence type="ECO:0000256" key="8">
    <source>
        <dbReference type="ARBA" id="ARBA00035585"/>
    </source>
</evidence>
<feature type="transmembrane region" description="Helical" evidence="10">
    <location>
        <begin position="143"/>
        <end position="164"/>
    </location>
</feature>
<evidence type="ECO:0000256" key="3">
    <source>
        <dbReference type="ARBA" id="ARBA00022475"/>
    </source>
</evidence>
<sequence length="338" mass="36493">MEQEEEEIHSPVGATTPDGDDGASSAPEKPASFYEECKSKVSLTLLLSVLSVACASMAGNAARLALHTAFLSIPFFSTYEFFGPNCIGSFAISFFNSLLPKEADLPLVVRAISVGFCGSFTTWSSWVVDVTNKDSAGGAFEELLSGITMPFVFCVWGLDFGLFLHQQGKRFCCSAETASKWLRMVDIAFLSVSIAAAIAIPIGIQVTVNQGKIDTISSRDIKAVAIGPAGAVVRFLLSVFLNKREQWHSFPVGTLLANVLGTFLVVFMDNYSHARPHNAWFWIVQNGICGALSTVSSFVNECVGFKKAGKDRLMYLYALATLASTVTIAAIGRRSNYN</sequence>
<keyword evidence="4 10" id="KW-0812">Transmembrane</keyword>
<feature type="transmembrane region" description="Helical" evidence="10">
    <location>
        <begin position="224"/>
        <end position="242"/>
    </location>
</feature>
<dbReference type="VEuPathDB" id="TriTrypDB:ADEAN_000096000"/>
<dbReference type="GO" id="GO:1903425">
    <property type="term" value="F:fluoride transmembrane transporter activity"/>
    <property type="evidence" value="ECO:0007669"/>
    <property type="project" value="TreeGrafter"/>
</dbReference>
<dbReference type="Proteomes" id="UP000515908">
    <property type="component" value="Chromosome 02"/>
</dbReference>
<keyword evidence="3" id="KW-1003">Cell membrane</keyword>
<accession>A0A7G2C463</accession>
<evidence type="ECO:0000256" key="7">
    <source>
        <dbReference type="ARBA" id="ARBA00035120"/>
    </source>
</evidence>
<evidence type="ECO:0000256" key="10">
    <source>
        <dbReference type="SAM" id="Phobius"/>
    </source>
</evidence>
<evidence type="ECO:0000256" key="1">
    <source>
        <dbReference type="ARBA" id="ARBA00002598"/>
    </source>
</evidence>
<comment type="catalytic activity">
    <reaction evidence="8">
        <text>fluoride(in) = fluoride(out)</text>
        <dbReference type="Rhea" id="RHEA:76159"/>
        <dbReference type="ChEBI" id="CHEBI:17051"/>
    </reaction>
    <physiologicalReaction direction="left-to-right" evidence="8">
        <dbReference type="Rhea" id="RHEA:76160"/>
    </physiologicalReaction>
</comment>
<feature type="transmembrane region" description="Helical" evidence="10">
    <location>
        <begin position="280"/>
        <end position="303"/>
    </location>
</feature>
<reference evidence="11 12" key="1">
    <citation type="submission" date="2020-08" db="EMBL/GenBank/DDBJ databases">
        <authorList>
            <person name="Newling K."/>
            <person name="Davey J."/>
            <person name="Forrester S."/>
        </authorList>
    </citation>
    <scope>NUCLEOTIDE SEQUENCE [LARGE SCALE GENOMIC DNA]</scope>
    <source>
        <strain evidence="12">Crithidia deanei Carvalho (ATCC PRA-265)</strain>
    </source>
</reference>
<evidence type="ECO:0000256" key="4">
    <source>
        <dbReference type="ARBA" id="ARBA00022692"/>
    </source>
</evidence>
<evidence type="ECO:0000256" key="9">
    <source>
        <dbReference type="SAM" id="MobiDB-lite"/>
    </source>
</evidence>
<dbReference type="AlphaFoldDB" id="A0A7G2C463"/>
<keyword evidence="6 10" id="KW-0472">Membrane</keyword>
<feature type="transmembrane region" description="Helical" evidence="10">
    <location>
        <begin position="185"/>
        <end position="204"/>
    </location>
</feature>
<feature type="transmembrane region" description="Helical" evidence="10">
    <location>
        <begin position="107"/>
        <end position="128"/>
    </location>
</feature>
<comment type="similarity">
    <text evidence="7">Belongs to the fluoride channel Fluc/FEX (TC 1.A.43) family.</text>
</comment>
<evidence type="ECO:0000256" key="5">
    <source>
        <dbReference type="ARBA" id="ARBA00022989"/>
    </source>
</evidence>
<dbReference type="PANTHER" id="PTHR28259:SF1">
    <property type="entry name" value="FLUORIDE EXPORT PROTEIN 1-RELATED"/>
    <property type="match status" value="1"/>
</dbReference>
<feature type="region of interest" description="Disordered" evidence="9">
    <location>
        <begin position="1"/>
        <end position="29"/>
    </location>
</feature>
<protein>
    <submittedName>
        <fullName evidence="11">CrcB-like protein, Camphor Resistance (CrcB), putative</fullName>
    </submittedName>
</protein>
<dbReference type="Pfam" id="PF02537">
    <property type="entry name" value="CRCB"/>
    <property type="match status" value="2"/>
</dbReference>
<comment type="function">
    <text evidence="1">Fluoride channel required for the rapid expulsion of cytoplasmic fluoride.</text>
</comment>
<dbReference type="EMBL" id="LR877146">
    <property type="protein sequence ID" value="CAD2213517.1"/>
    <property type="molecule type" value="Genomic_DNA"/>
</dbReference>
<feature type="transmembrane region" description="Helical" evidence="10">
    <location>
        <begin position="41"/>
        <end position="61"/>
    </location>
</feature>
<comment type="subcellular location">
    <subcellularLocation>
        <location evidence="2">Cell membrane</location>
        <topology evidence="2">Multi-pass membrane protein</topology>
    </subcellularLocation>
</comment>